<keyword evidence="2" id="KW-1185">Reference proteome</keyword>
<dbReference type="EMBL" id="MU275917">
    <property type="protein sequence ID" value="KAI0046813.1"/>
    <property type="molecule type" value="Genomic_DNA"/>
</dbReference>
<name>A0ACB8RRT9_9AGAM</name>
<evidence type="ECO:0000313" key="2">
    <source>
        <dbReference type="Proteomes" id="UP000814033"/>
    </source>
</evidence>
<dbReference type="Proteomes" id="UP000814033">
    <property type="component" value="Unassembled WGS sequence"/>
</dbReference>
<accession>A0ACB8RRT9</accession>
<evidence type="ECO:0000313" key="1">
    <source>
        <dbReference type="EMBL" id="KAI0046813.1"/>
    </source>
</evidence>
<protein>
    <submittedName>
        <fullName evidence="1">Uncharacterized protein</fullName>
    </submittedName>
</protein>
<reference evidence="1" key="2">
    <citation type="journal article" date="2022" name="New Phytol.">
        <title>Evolutionary transition to the ectomycorrhizal habit in the genomes of a hyperdiverse lineage of mushroom-forming fungi.</title>
        <authorList>
            <person name="Looney B."/>
            <person name="Miyauchi S."/>
            <person name="Morin E."/>
            <person name="Drula E."/>
            <person name="Courty P.E."/>
            <person name="Kohler A."/>
            <person name="Kuo A."/>
            <person name="LaButti K."/>
            <person name="Pangilinan J."/>
            <person name="Lipzen A."/>
            <person name="Riley R."/>
            <person name="Andreopoulos W."/>
            <person name="He G."/>
            <person name="Johnson J."/>
            <person name="Nolan M."/>
            <person name="Tritt A."/>
            <person name="Barry K.W."/>
            <person name="Grigoriev I.V."/>
            <person name="Nagy L.G."/>
            <person name="Hibbett D."/>
            <person name="Henrissat B."/>
            <person name="Matheny P.B."/>
            <person name="Labbe J."/>
            <person name="Martin F.M."/>
        </authorList>
    </citation>
    <scope>NUCLEOTIDE SEQUENCE</scope>
    <source>
        <strain evidence="1">FP105234-sp</strain>
    </source>
</reference>
<proteinExistence type="predicted"/>
<reference evidence="1" key="1">
    <citation type="submission" date="2021-02" db="EMBL/GenBank/DDBJ databases">
        <authorList>
            <consortium name="DOE Joint Genome Institute"/>
            <person name="Ahrendt S."/>
            <person name="Looney B.P."/>
            <person name="Miyauchi S."/>
            <person name="Morin E."/>
            <person name="Drula E."/>
            <person name="Courty P.E."/>
            <person name="Chicoki N."/>
            <person name="Fauchery L."/>
            <person name="Kohler A."/>
            <person name="Kuo A."/>
            <person name="Labutti K."/>
            <person name="Pangilinan J."/>
            <person name="Lipzen A."/>
            <person name="Riley R."/>
            <person name="Andreopoulos W."/>
            <person name="He G."/>
            <person name="Johnson J."/>
            <person name="Barry K.W."/>
            <person name="Grigoriev I.V."/>
            <person name="Nagy L."/>
            <person name="Hibbett D."/>
            <person name="Henrissat B."/>
            <person name="Matheny P.B."/>
            <person name="Labbe J."/>
            <person name="Martin F."/>
        </authorList>
    </citation>
    <scope>NUCLEOTIDE SEQUENCE</scope>
    <source>
        <strain evidence="1">FP105234-sp</strain>
    </source>
</reference>
<organism evidence="1 2">
    <name type="scientific">Auriscalpium vulgare</name>
    <dbReference type="NCBI Taxonomy" id="40419"/>
    <lineage>
        <taxon>Eukaryota</taxon>
        <taxon>Fungi</taxon>
        <taxon>Dikarya</taxon>
        <taxon>Basidiomycota</taxon>
        <taxon>Agaricomycotina</taxon>
        <taxon>Agaricomycetes</taxon>
        <taxon>Russulales</taxon>
        <taxon>Auriscalpiaceae</taxon>
        <taxon>Auriscalpium</taxon>
    </lineage>
</organism>
<sequence length="168" mass="18235">MSSSALDPGFNEAISLAQAEKAVTLGHKLSACGQKGDSLDGSSTPQVMNGGSVGHQLTRDGTASVSNASGVESKTLITQVSSVVYDRIWESDMESLLKDMYNGIQNQQVAASRERRPRVDIDFEPGPVLRNLSLRVQPDRLTTLKRGSIRRHTVDSQCARRSPPLQEK</sequence>
<comment type="caution">
    <text evidence="1">The sequence shown here is derived from an EMBL/GenBank/DDBJ whole genome shotgun (WGS) entry which is preliminary data.</text>
</comment>
<gene>
    <name evidence="1" type="ORF">FA95DRAFT_1339169</name>
</gene>